<dbReference type="PRINTS" id="PR00455">
    <property type="entry name" value="HTHTETR"/>
</dbReference>
<dbReference type="Gene3D" id="1.10.10.60">
    <property type="entry name" value="Homeodomain-like"/>
    <property type="match status" value="1"/>
</dbReference>
<keyword evidence="3" id="KW-0804">Transcription</keyword>
<dbReference type="PROSITE" id="PS01081">
    <property type="entry name" value="HTH_TETR_1"/>
    <property type="match status" value="1"/>
</dbReference>
<feature type="DNA-binding region" description="H-T-H motif" evidence="4">
    <location>
        <begin position="34"/>
        <end position="53"/>
    </location>
</feature>
<dbReference type="InterPro" id="IPR009057">
    <property type="entry name" value="Homeodomain-like_sf"/>
</dbReference>
<dbReference type="RefSeq" id="WP_317957805.1">
    <property type="nucleotide sequence ID" value="NZ_BSKO01000001.1"/>
</dbReference>
<dbReference type="PROSITE" id="PS50977">
    <property type="entry name" value="HTH_TETR_2"/>
    <property type="match status" value="1"/>
</dbReference>
<dbReference type="InterPro" id="IPR023772">
    <property type="entry name" value="DNA-bd_HTH_TetR-type_CS"/>
</dbReference>
<evidence type="ECO:0000259" key="5">
    <source>
        <dbReference type="PROSITE" id="PS50977"/>
    </source>
</evidence>
<organism evidence="6 7">
    <name type="scientific">Oceanobacillus kimchii</name>
    <dbReference type="NCBI Taxonomy" id="746691"/>
    <lineage>
        <taxon>Bacteria</taxon>
        <taxon>Bacillati</taxon>
        <taxon>Bacillota</taxon>
        <taxon>Bacilli</taxon>
        <taxon>Bacillales</taxon>
        <taxon>Bacillaceae</taxon>
        <taxon>Oceanobacillus</taxon>
    </lineage>
</organism>
<keyword evidence="7" id="KW-1185">Reference proteome</keyword>
<reference evidence="6 7" key="1">
    <citation type="submission" date="2023-02" db="EMBL/GenBank/DDBJ databases">
        <title>Oceanobacillus kimchii IFOP_LL358 isolated form Alexandrium catenella lab strain.</title>
        <authorList>
            <person name="Gajardo G."/>
            <person name="Ueki S."/>
            <person name="Maruyama F."/>
        </authorList>
    </citation>
    <scope>NUCLEOTIDE SEQUENCE [LARGE SCALE GENOMIC DNA]</scope>
    <source>
        <strain evidence="6 7">IFOP_LL358</strain>
    </source>
</reference>
<sequence length="205" mass="24456">MSPRISMEQKEKNKKQIAEKSLEAFKEYGYHNTSMNIISSYTGISKGGIYAYFNSKEELFVYILEYIINQKNYYLILAKNDRSAFEQILEQWRSIIFSWEELDYVSTKLTFEFWLESSKKQEYRDKLLKNYSVTEQYFSEMIELGKLNGEFHSQIDSKIMAQIFWSYVDGQVQFWSARNYQPTRLELENLFSQLEILIKGMVIDG</sequence>
<dbReference type="InterPro" id="IPR036271">
    <property type="entry name" value="Tet_transcr_reg_TetR-rel_C_sf"/>
</dbReference>
<name>A0ABQ5TEH0_9BACI</name>
<evidence type="ECO:0000256" key="1">
    <source>
        <dbReference type="ARBA" id="ARBA00023015"/>
    </source>
</evidence>
<evidence type="ECO:0000313" key="7">
    <source>
        <dbReference type="Proteomes" id="UP001275436"/>
    </source>
</evidence>
<keyword evidence="2 4" id="KW-0238">DNA-binding</keyword>
<proteinExistence type="predicted"/>
<evidence type="ECO:0000256" key="3">
    <source>
        <dbReference type="ARBA" id="ARBA00023163"/>
    </source>
</evidence>
<dbReference type="Proteomes" id="UP001275436">
    <property type="component" value="Unassembled WGS sequence"/>
</dbReference>
<dbReference type="InterPro" id="IPR013571">
    <property type="entry name" value="Tscrpt_reg_QacR_C"/>
</dbReference>
<evidence type="ECO:0000256" key="2">
    <source>
        <dbReference type="ARBA" id="ARBA00023125"/>
    </source>
</evidence>
<comment type="caution">
    <text evidence="6">The sequence shown here is derived from an EMBL/GenBank/DDBJ whole genome shotgun (WGS) entry which is preliminary data.</text>
</comment>
<evidence type="ECO:0000256" key="4">
    <source>
        <dbReference type="PROSITE-ProRule" id="PRU00335"/>
    </source>
</evidence>
<feature type="domain" description="HTH tetR-type" evidence="5">
    <location>
        <begin position="11"/>
        <end position="71"/>
    </location>
</feature>
<dbReference type="SUPFAM" id="SSF46689">
    <property type="entry name" value="Homeodomain-like"/>
    <property type="match status" value="1"/>
</dbReference>
<keyword evidence="1" id="KW-0805">Transcription regulation</keyword>
<dbReference type="SUPFAM" id="SSF48498">
    <property type="entry name" value="Tetracyclin repressor-like, C-terminal domain"/>
    <property type="match status" value="1"/>
</dbReference>
<gene>
    <name evidence="6" type="ORF">MACH08_10130</name>
</gene>
<dbReference type="Pfam" id="PF00440">
    <property type="entry name" value="TetR_N"/>
    <property type="match status" value="1"/>
</dbReference>
<dbReference type="PANTHER" id="PTHR47506">
    <property type="entry name" value="TRANSCRIPTIONAL REGULATORY PROTEIN"/>
    <property type="match status" value="1"/>
</dbReference>
<protein>
    <recommendedName>
        <fullName evidence="5">HTH tetR-type domain-containing protein</fullName>
    </recommendedName>
</protein>
<evidence type="ECO:0000313" key="6">
    <source>
        <dbReference type="EMBL" id="GLO65229.1"/>
    </source>
</evidence>
<dbReference type="EMBL" id="BSKO01000001">
    <property type="protein sequence ID" value="GLO65229.1"/>
    <property type="molecule type" value="Genomic_DNA"/>
</dbReference>
<dbReference type="InterPro" id="IPR001647">
    <property type="entry name" value="HTH_TetR"/>
</dbReference>
<dbReference type="Pfam" id="PF08360">
    <property type="entry name" value="TetR_C_5"/>
    <property type="match status" value="1"/>
</dbReference>
<dbReference type="Gene3D" id="1.10.357.10">
    <property type="entry name" value="Tetracycline Repressor, domain 2"/>
    <property type="match status" value="1"/>
</dbReference>
<accession>A0ABQ5TEH0</accession>
<dbReference type="PANTHER" id="PTHR47506:SF1">
    <property type="entry name" value="HTH-TYPE TRANSCRIPTIONAL REGULATOR YJDC"/>
    <property type="match status" value="1"/>
</dbReference>